<evidence type="ECO:0000256" key="3">
    <source>
        <dbReference type="ARBA" id="ARBA00022554"/>
    </source>
</evidence>
<evidence type="ECO:0000259" key="6">
    <source>
        <dbReference type="Pfam" id="PF03088"/>
    </source>
</evidence>
<evidence type="ECO:0000256" key="2">
    <source>
        <dbReference type="ARBA" id="ARBA00009191"/>
    </source>
</evidence>
<dbReference type="InterPro" id="IPR018119">
    <property type="entry name" value="Strictosidine_synth_cons-reg"/>
</dbReference>
<evidence type="ECO:0000256" key="4">
    <source>
        <dbReference type="ARBA" id="ARBA00023180"/>
    </source>
</evidence>
<evidence type="ECO:0000313" key="8">
    <source>
        <dbReference type="Proteomes" id="UP001630127"/>
    </source>
</evidence>
<feature type="domain" description="Strictosidine synthase conserved region" evidence="6">
    <location>
        <begin position="378"/>
        <end position="465"/>
    </location>
</feature>
<evidence type="ECO:0000256" key="1">
    <source>
        <dbReference type="ARBA" id="ARBA00004116"/>
    </source>
</evidence>
<feature type="signal peptide" evidence="5">
    <location>
        <begin position="1"/>
        <end position="16"/>
    </location>
</feature>
<dbReference type="PANTHER" id="PTHR10426">
    <property type="entry name" value="STRICTOSIDINE SYNTHASE-RELATED"/>
    <property type="match status" value="1"/>
</dbReference>
<comment type="similarity">
    <text evidence="2">Belongs to the strictosidine synthase family.</text>
</comment>
<dbReference type="Proteomes" id="UP001630127">
    <property type="component" value="Unassembled WGS sequence"/>
</dbReference>
<dbReference type="Pfam" id="PF03088">
    <property type="entry name" value="Str_synth"/>
    <property type="match status" value="3"/>
</dbReference>
<dbReference type="AlphaFoldDB" id="A0ABD2Z0J0"/>
<dbReference type="InterPro" id="IPR011042">
    <property type="entry name" value="6-blade_b-propeller_TolB-like"/>
</dbReference>
<comment type="caution">
    <text evidence="7">The sequence shown here is derived from an EMBL/GenBank/DDBJ whole genome shotgun (WGS) entry which is preliminary data.</text>
</comment>
<dbReference type="SUPFAM" id="SSF63829">
    <property type="entry name" value="Calcium-dependent phosphotriesterase"/>
    <property type="match status" value="3"/>
</dbReference>
<accession>A0ABD2Z0J0</accession>
<dbReference type="PANTHER" id="PTHR10426:SF136">
    <property type="entry name" value="PROTEIN STRICTOSIDINE SYNTHASE-LIKE 9-LIKE"/>
    <property type="match status" value="1"/>
</dbReference>
<keyword evidence="4" id="KW-0325">Glycoprotein</keyword>
<gene>
    <name evidence="7" type="ORF">ACH5RR_025053</name>
</gene>
<proteinExistence type="inferred from homology"/>
<feature type="domain" description="Strictosidine synthase conserved region" evidence="6">
    <location>
        <begin position="631"/>
        <end position="717"/>
    </location>
</feature>
<name>A0ABD2Z0J0_9GENT</name>
<evidence type="ECO:0000313" key="7">
    <source>
        <dbReference type="EMBL" id="KAL3512336.1"/>
    </source>
</evidence>
<dbReference type="EMBL" id="JBJUIK010000011">
    <property type="protein sequence ID" value="KAL3512336.1"/>
    <property type="molecule type" value="Genomic_DNA"/>
</dbReference>
<evidence type="ECO:0000256" key="5">
    <source>
        <dbReference type="SAM" id="SignalP"/>
    </source>
</evidence>
<organism evidence="7 8">
    <name type="scientific">Cinchona calisaya</name>
    <dbReference type="NCBI Taxonomy" id="153742"/>
    <lineage>
        <taxon>Eukaryota</taxon>
        <taxon>Viridiplantae</taxon>
        <taxon>Streptophyta</taxon>
        <taxon>Embryophyta</taxon>
        <taxon>Tracheophyta</taxon>
        <taxon>Spermatophyta</taxon>
        <taxon>Magnoliopsida</taxon>
        <taxon>eudicotyledons</taxon>
        <taxon>Gunneridae</taxon>
        <taxon>Pentapetalae</taxon>
        <taxon>asterids</taxon>
        <taxon>lamiids</taxon>
        <taxon>Gentianales</taxon>
        <taxon>Rubiaceae</taxon>
        <taxon>Cinchonoideae</taxon>
        <taxon>Cinchoneae</taxon>
        <taxon>Cinchona</taxon>
    </lineage>
</organism>
<keyword evidence="3" id="KW-0926">Vacuole</keyword>
<feature type="domain" description="Strictosidine synthase conserved region" evidence="6">
    <location>
        <begin position="129"/>
        <end position="214"/>
    </location>
</feature>
<feature type="chain" id="PRO_5044809185" description="Strictosidine synthase conserved region domain-containing protein" evidence="5">
    <location>
        <begin position="17"/>
        <end position="817"/>
    </location>
</feature>
<reference evidence="7 8" key="1">
    <citation type="submission" date="2024-11" db="EMBL/GenBank/DDBJ databases">
        <title>A near-complete genome assembly of Cinchona calisaya.</title>
        <authorList>
            <person name="Lian D.C."/>
            <person name="Zhao X.W."/>
            <person name="Wei L."/>
        </authorList>
    </citation>
    <scope>NUCLEOTIDE SEQUENCE [LARGE SCALE GENOMIC DNA]</scope>
    <source>
        <tissue evidence="7">Nenye</tissue>
    </source>
</reference>
<keyword evidence="8" id="KW-1185">Reference proteome</keyword>
<comment type="subcellular location">
    <subcellularLocation>
        <location evidence="1">Vacuole</location>
    </subcellularLocation>
</comment>
<dbReference type="GO" id="GO:0005773">
    <property type="term" value="C:vacuole"/>
    <property type="evidence" value="ECO:0007669"/>
    <property type="project" value="UniProtKB-SubCell"/>
</dbReference>
<protein>
    <recommendedName>
        <fullName evidence="6">Strictosidine synthase conserved region domain-containing protein</fullName>
    </recommendedName>
</protein>
<dbReference type="Gene3D" id="2.120.10.30">
    <property type="entry name" value="TolB, C-terminal domain"/>
    <property type="match status" value="3"/>
</dbReference>
<keyword evidence="5" id="KW-0732">Signal</keyword>
<sequence length="817" mass="88795">MFSIFVILFFLPRIFAVDPYQQFTQLNLPSGGPIGPESVVLDRFNQGPYVGVSDGRILKYLGTSSCANGVTDPNLGPTCGRVLGITYDSLTGKFFIADTFFGICVVGPNGGQATILANSAGGVRFNFLNGIDLNPITREVYVTDGSQTFDIRNVTQGTAVPDSTGRLIKYNPITKEVNVVLDGLPTPVGPVNSHDGSFVLFSASNDKRIIKYWLLGLKANTTEILLDLPGNPLKIKRAPTFGEFWVAFNIIVRQPRSVTPFGFKFNSLGQVLLIKALQPQYNNTHVNVVQEYNVNGGTLYVGSRDAPFVGKTKELCDGETDPNLGLTCGRPTAFSFNLLTGILYIADANLGLFQVGPNGGRATPVINSACGVPFHFLNGADVDQLSGNVFLTDASLIFDTRNISQPGYITDNTGRLIKYNPTTKEAIVLLEGLYTPVGPAVSWDRSFVLFSEFGAKRITRYWLTGPKASTGEVFMNLTGYPLKVKRASTIGEYGVPVNQIVQQPRFTTPFAYKINSEGGPIGPESVALDRFNQGPYVGVSDGRILKYQPKGGFVEFAYTAPNRNKTLCDGVSDINLGPICGRIFGISFDSVTGDLYLADTFHGLFVVGPKGGQATLIANSAGGVRFNFLSGVDVNPITREVYFTDASQTFDLRNVIRGNAVPDSSGRLIKYNPTTKEVKVVLDGLPNPVGPANSHNGTFLLYSENSNKRITKYWLQGLKAHTSEVILNLPGNPAKIKRAPKFGEFWVAAKIIAQHPPSVTPFGYKFNSLGKVLIRKALRRQYNNNTIVNVLQEYNVNGGALFVGSREASYAGKFTKW</sequence>